<name>M0D6Y6_9EURY</name>
<dbReference type="eggNOG" id="ENOG502N60Z">
    <property type="taxonomic scope" value="Archaea"/>
</dbReference>
<dbReference type="EMBL" id="AOIU01000003">
    <property type="protein sequence ID" value="ELZ30578.1"/>
    <property type="molecule type" value="Genomic_DNA"/>
</dbReference>
<gene>
    <name evidence="2" type="ORF">C475_00510</name>
</gene>
<evidence type="ECO:0000313" key="3">
    <source>
        <dbReference type="Proteomes" id="UP000011626"/>
    </source>
</evidence>
<organism evidence="2 3">
    <name type="scientific">Halosimplex carlsbadense 2-9-1</name>
    <dbReference type="NCBI Taxonomy" id="797114"/>
    <lineage>
        <taxon>Archaea</taxon>
        <taxon>Methanobacteriati</taxon>
        <taxon>Methanobacteriota</taxon>
        <taxon>Stenosarchaea group</taxon>
        <taxon>Halobacteria</taxon>
        <taxon>Halobacteriales</taxon>
        <taxon>Haloarculaceae</taxon>
        <taxon>Halosimplex</taxon>
    </lineage>
</organism>
<comment type="caution">
    <text evidence="2">The sequence shown here is derived from an EMBL/GenBank/DDBJ whole genome shotgun (WGS) entry which is preliminary data.</text>
</comment>
<dbReference type="STRING" id="797114.C475_00510"/>
<dbReference type="Proteomes" id="UP000011626">
    <property type="component" value="Unassembled WGS sequence"/>
</dbReference>
<accession>M0D6Y6</accession>
<protein>
    <submittedName>
        <fullName evidence="2">Uncharacterized protein</fullName>
    </submittedName>
</protein>
<reference evidence="2 3" key="1">
    <citation type="journal article" date="2014" name="PLoS Genet.">
        <title>Phylogenetically driven sequencing of extremely halophilic archaea reveals strategies for static and dynamic osmo-response.</title>
        <authorList>
            <person name="Becker E.A."/>
            <person name="Seitzer P.M."/>
            <person name="Tritt A."/>
            <person name="Larsen D."/>
            <person name="Krusor M."/>
            <person name="Yao A.I."/>
            <person name="Wu D."/>
            <person name="Madern D."/>
            <person name="Eisen J.A."/>
            <person name="Darling A.E."/>
            <person name="Facciotti M.T."/>
        </authorList>
    </citation>
    <scope>NUCLEOTIDE SEQUENCE [LARGE SCALE GENOMIC DNA]</scope>
    <source>
        <strain evidence="2 3">2-9-1</strain>
    </source>
</reference>
<keyword evidence="3" id="KW-1185">Reference proteome</keyword>
<evidence type="ECO:0000256" key="1">
    <source>
        <dbReference type="SAM" id="MobiDB-lite"/>
    </source>
</evidence>
<proteinExistence type="predicted"/>
<sequence length="197" mass="22714">MDTDTAKAVTDGGQPLALEERLDTGSKSWGDVQKDKHQYDHQPSFPPCSTARTTLYARDADGDMEERYEVFFRLQHGRQHPYERRSNGYSEGWDGQKVRQEDVWKFCRAHIILSRADVNGPVKEWAVQKVMAEDLQGFSRYYEGIDGASIGFATLYKYDDVEMANDSYLVEEAEKMLGIDGEKLMDYVWRKYGSDVR</sequence>
<feature type="region of interest" description="Disordered" evidence="1">
    <location>
        <begin position="1"/>
        <end position="30"/>
    </location>
</feature>
<dbReference type="AlphaFoldDB" id="M0D6Y6"/>
<evidence type="ECO:0000313" key="2">
    <source>
        <dbReference type="EMBL" id="ELZ30578.1"/>
    </source>
</evidence>